<protein>
    <recommendedName>
        <fullName evidence="3">PIN domain-containing protein</fullName>
    </recommendedName>
</protein>
<dbReference type="Gene3D" id="3.40.50.1010">
    <property type="entry name" value="5'-nuclease"/>
    <property type="match status" value="1"/>
</dbReference>
<dbReference type="SUPFAM" id="SSF88723">
    <property type="entry name" value="PIN domain-like"/>
    <property type="match status" value="1"/>
</dbReference>
<dbReference type="Proteomes" id="UP000217257">
    <property type="component" value="Chromosome"/>
</dbReference>
<dbReference type="KEGG" id="cfus:CYFUS_001378"/>
<dbReference type="InterPro" id="IPR029060">
    <property type="entry name" value="PIN-like_dom_sf"/>
</dbReference>
<name>A0A250IW50_9BACT</name>
<evidence type="ECO:0000313" key="2">
    <source>
        <dbReference type="Proteomes" id="UP000217257"/>
    </source>
</evidence>
<dbReference type="EMBL" id="CP022098">
    <property type="protein sequence ID" value="ATB35964.1"/>
    <property type="molecule type" value="Genomic_DNA"/>
</dbReference>
<evidence type="ECO:0000313" key="1">
    <source>
        <dbReference type="EMBL" id="ATB35964.1"/>
    </source>
</evidence>
<dbReference type="AlphaFoldDB" id="A0A250IW50"/>
<evidence type="ECO:0008006" key="3">
    <source>
        <dbReference type="Google" id="ProtNLM"/>
    </source>
</evidence>
<organism evidence="1 2">
    <name type="scientific">Cystobacter fuscus</name>
    <dbReference type="NCBI Taxonomy" id="43"/>
    <lineage>
        <taxon>Bacteria</taxon>
        <taxon>Pseudomonadati</taxon>
        <taxon>Myxococcota</taxon>
        <taxon>Myxococcia</taxon>
        <taxon>Myxococcales</taxon>
        <taxon>Cystobacterineae</taxon>
        <taxon>Archangiaceae</taxon>
        <taxon>Cystobacter</taxon>
    </lineage>
</organism>
<sequence length="143" mass="16491">MEMLLDIRQKLSKRGMRYDASVVDQGLQDKGLHVVAFEKRHSERSAERIAGKFPDIDAWREAKRLRYVKSLGLTDSEELKKRGKRYSATVDWLIAAQASQEEWILVTNDKGDEFAGMELIMSLNALEELLDELIEHRRTKGTL</sequence>
<reference evidence="1 2" key="1">
    <citation type="submission" date="2017-06" db="EMBL/GenBank/DDBJ databases">
        <title>Sequencing and comparative analysis of myxobacterial genomes.</title>
        <authorList>
            <person name="Rupp O."/>
            <person name="Goesmann A."/>
            <person name="Sogaard-Andersen L."/>
        </authorList>
    </citation>
    <scope>NUCLEOTIDE SEQUENCE [LARGE SCALE GENOMIC DNA]</scope>
    <source>
        <strain evidence="1 2">DSM 52655</strain>
    </source>
</reference>
<accession>A0A250IW50</accession>
<proteinExistence type="predicted"/>
<gene>
    <name evidence="1" type="ORF">CYFUS_001378</name>
</gene>